<dbReference type="FunFam" id="2.10.25.10:FF:000013">
    <property type="entry name" value="Teneurin transmembrane protein 4"/>
    <property type="match status" value="1"/>
</dbReference>
<feature type="domain" description="EGF-like" evidence="11 12">
    <location>
        <begin position="104"/>
        <end position="115"/>
    </location>
</feature>
<keyword evidence="8" id="KW-0472">Membrane</keyword>
<evidence type="ECO:0000256" key="1">
    <source>
        <dbReference type="ARBA" id="ARBA00004162"/>
    </source>
</evidence>
<dbReference type="Gene3D" id="2.10.25.10">
    <property type="entry name" value="Laminin"/>
    <property type="match status" value="4"/>
</dbReference>
<dbReference type="Proteomes" id="UP000092462">
    <property type="component" value="Unassembled WGS sequence"/>
</dbReference>
<dbReference type="GO" id="GO:0008038">
    <property type="term" value="P:neuron recognition"/>
    <property type="evidence" value="ECO:0007669"/>
    <property type="project" value="UniProtKB-ARBA"/>
</dbReference>
<proteinExistence type="inferred from homology"/>
<dbReference type="PROSITE" id="PS01186">
    <property type="entry name" value="EGF_2"/>
    <property type="match status" value="1"/>
</dbReference>
<dbReference type="InterPro" id="IPR051216">
    <property type="entry name" value="Teneurin"/>
</dbReference>
<accession>A0A1B0DH65</accession>
<evidence type="ECO:0000313" key="13">
    <source>
        <dbReference type="EnsemblMetazoa" id="PPAI007499-PA"/>
    </source>
</evidence>
<comment type="similarity">
    <text evidence="2">Belongs to the tenascin family. Teneurin subfamily.</text>
</comment>
<evidence type="ECO:0000256" key="2">
    <source>
        <dbReference type="ARBA" id="ARBA00009385"/>
    </source>
</evidence>
<dbReference type="FunFam" id="2.10.25.10:FF:000016">
    <property type="entry name" value="Teneurin transmembrane protein 2"/>
    <property type="match status" value="1"/>
</dbReference>
<dbReference type="VEuPathDB" id="VectorBase:PPAPM1_003743"/>
<dbReference type="EnsemblMetazoa" id="PPAI007499-RA">
    <property type="protein sequence ID" value="PPAI007499-PA"/>
    <property type="gene ID" value="PPAI007499"/>
</dbReference>
<evidence type="ECO:0000313" key="14">
    <source>
        <dbReference type="Proteomes" id="UP000092462"/>
    </source>
</evidence>
<protein>
    <recommendedName>
        <fullName evidence="11 12">EGF-like domain-containing protein</fullName>
    </recommendedName>
</protein>
<keyword evidence="4" id="KW-0245">EGF-like domain</keyword>
<dbReference type="FunFam" id="2.10.25.10:FF:000021">
    <property type="entry name" value="Teneurin transmembrane protein 2"/>
    <property type="match status" value="1"/>
</dbReference>
<dbReference type="AlphaFoldDB" id="A0A1B0DH65"/>
<keyword evidence="9" id="KW-1015">Disulfide bond</keyword>
<evidence type="ECO:0000256" key="3">
    <source>
        <dbReference type="ARBA" id="ARBA00022475"/>
    </source>
</evidence>
<dbReference type="GO" id="GO:0008045">
    <property type="term" value="P:motor neuron axon guidance"/>
    <property type="evidence" value="ECO:0007669"/>
    <property type="project" value="TreeGrafter"/>
</dbReference>
<sequence length="179" mass="19434">MSKPFLHPFDRFHQMVEQFGGVCPVLCSAHGHYGGGVCHCEEGWKGPECDVPAGECQVPGCSGHGRCIEGDCHCERGWRGQFCEQPDCLDPSCSGHGTCVNGQCYCKAGWQGDDCAMVDQQVYQCLPGCSEHGTYDLETGTCVCDRHWTGPDCSQGMIDVYSILSIDTDFGLISIRPSP</sequence>
<dbReference type="InterPro" id="IPR000742">
    <property type="entry name" value="EGF"/>
</dbReference>
<dbReference type="VEuPathDB" id="VectorBase:PPAI007499"/>
<evidence type="ECO:0000256" key="7">
    <source>
        <dbReference type="ARBA" id="ARBA00022989"/>
    </source>
</evidence>
<evidence type="ECO:0000259" key="12">
    <source>
        <dbReference type="PROSITE" id="PS01186"/>
    </source>
</evidence>
<keyword evidence="10" id="KW-0325">Glycoprotein</keyword>
<evidence type="ECO:0000256" key="8">
    <source>
        <dbReference type="ARBA" id="ARBA00023136"/>
    </source>
</evidence>
<dbReference type="Pfam" id="PF25024">
    <property type="entry name" value="EGF_TEN"/>
    <property type="match status" value="1"/>
</dbReference>
<feature type="domain" description="EGF-like" evidence="11">
    <location>
        <begin position="142"/>
        <end position="153"/>
    </location>
</feature>
<evidence type="ECO:0000256" key="6">
    <source>
        <dbReference type="ARBA" id="ARBA00022737"/>
    </source>
</evidence>
<organism evidence="13 14">
    <name type="scientific">Phlebotomus papatasi</name>
    <name type="common">Sandfly</name>
    <dbReference type="NCBI Taxonomy" id="29031"/>
    <lineage>
        <taxon>Eukaryota</taxon>
        <taxon>Metazoa</taxon>
        <taxon>Ecdysozoa</taxon>
        <taxon>Arthropoda</taxon>
        <taxon>Hexapoda</taxon>
        <taxon>Insecta</taxon>
        <taxon>Pterygota</taxon>
        <taxon>Neoptera</taxon>
        <taxon>Endopterygota</taxon>
        <taxon>Diptera</taxon>
        <taxon>Nematocera</taxon>
        <taxon>Psychodoidea</taxon>
        <taxon>Psychodidae</taxon>
        <taxon>Phlebotomus</taxon>
        <taxon>Phlebotomus</taxon>
    </lineage>
</organism>
<keyword evidence="14" id="KW-1185">Reference proteome</keyword>
<evidence type="ECO:0000256" key="4">
    <source>
        <dbReference type="ARBA" id="ARBA00022536"/>
    </source>
</evidence>
<keyword evidence="7" id="KW-1133">Transmembrane helix</keyword>
<keyword evidence="5" id="KW-0812">Transmembrane</keyword>
<keyword evidence="6" id="KW-0677">Repeat</keyword>
<dbReference type="PANTHER" id="PTHR11219">
    <property type="entry name" value="TENEURIN AND N-ACETYLGLUCOSAMINE-1-PHOSPHODIESTER ALPHA-N-ACETYLGLUCOSAMINIDASE"/>
    <property type="match status" value="1"/>
</dbReference>
<evidence type="ECO:0000256" key="9">
    <source>
        <dbReference type="ARBA" id="ARBA00023157"/>
    </source>
</evidence>
<dbReference type="GO" id="GO:0005886">
    <property type="term" value="C:plasma membrane"/>
    <property type="evidence" value="ECO:0007669"/>
    <property type="project" value="UniProtKB-SubCell"/>
</dbReference>
<evidence type="ECO:0000256" key="5">
    <source>
        <dbReference type="ARBA" id="ARBA00022692"/>
    </source>
</evidence>
<dbReference type="EMBL" id="AJVK01006004">
    <property type="status" value="NOT_ANNOTATED_CDS"/>
    <property type="molecule type" value="Genomic_DNA"/>
</dbReference>
<reference evidence="13" key="1">
    <citation type="submission" date="2022-08" db="UniProtKB">
        <authorList>
            <consortium name="EnsemblMetazoa"/>
        </authorList>
    </citation>
    <scope>IDENTIFICATION</scope>
    <source>
        <strain evidence="13">Israel</strain>
    </source>
</reference>
<dbReference type="EMBL" id="AJVK01006005">
    <property type="status" value="NOT_ANNOTATED_CDS"/>
    <property type="molecule type" value="Genomic_DNA"/>
</dbReference>
<dbReference type="PROSITE" id="PS00022">
    <property type="entry name" value="EGF_1"/>
    <property type="match status" value="2"/>
</dbReference>
<dbReference type="PANTHER" id="PTHR11219:SF69">
    <property type="entry name" value="TENEURIN-A"/>
    <property type="match status" value="1"/>
</dbReference>
<evidence type="ECO:0000256" key="10">
    <source>
        <dbReference type="ARBA" id="ARBA00023180"/>
    </source>
</evidence>
<dbReference type="SUPFAM" id="SSF57196">
    <property type="entry name" value="EGF/Laminin"/>
    <property type="match status" value="2"/>
</dbReference>
<name>A0A1B0DH65_PHLPP</name>
<evidence type="ECO:0000259" key="11">
    <source>
        <dbReference type="PROSITE" id="PS00022"/>
    </source>
</evidence>
<dbReference type="SMART" id="SM00181">
    <property type="entry name" value="EGF"/>
    <property type="match status" value="4"/>
</dbReference>
<keyword evidence="3" id="KW-1003">Cell membrane</keyword>
<comment type="subcellular location">
    <subcellularLocation>
        <location evidence="1">Cell membrane</location>
        <topology evidence="1">Single-pass membrane protein</topology>
    </subcellularLocation>
</comment>